<feature type="region of interest" description="Disordered" evidence="1">
    <location>
        <begin position="22"/>
        <end position="43"/>
    </location>
</feature>
<dbReference type="GO" id="GO:0005975">
    <property type="term" value="P:carbohydrate metabolic process"/>
    <property type="evidence" value="ECO:0007669"/>
    <property type="project" value="InterPro"/>
</dbReference>
<dbReference type="Gene3D" id="2.60.120.200">
    <property type="match status" value="1"/>
</dbReference>
<organism evidence="3">
    <name type="scientific">marine sediment metagenome</name>
    <dbReference type="NCBI Taxonomy" id="412755"/>
    <lineage>
        <taxon>unclassified sequences</taxon>
        <taxon>metagenomes</taxon>
        <taxon>ecological metagenomes</taxon>
    </lineage>
</organism>
<dbReference type="InterPro" id="IPR000757">
    <property type="entry name" value="Beta-glucanase-like"/>
</dbReference>
<evidence type="ECO:0000256" key="1">
    <source>
        <dbReference type="SAM" id="MobiDB-lite"/>
    </source>
</evidence>
<feature type="non-terminal residue" evidence="3">
    <location>
        <position position="218"/>
    </location>
</feature>
<sequence>MGIKEILILLITLGVVLTSSNRDSGLSSQDKEAGDMKQGSIAETVTNPPSELRRIEFSNYNWLVKDSGQQRVGPKSNYFSDSKRNVWVDSDGQLHLKIVRRKRGWYCAEVISEKSFGHGKYVFYLANRVDQLDKNVVCGLFTWDDSSLDDHREIDIEFSKWGKKEGNNAQFTVQPSARQGNTLNFNIQLQENYSTHSFDWKEESIAFHSLSGYYPSPS</sequence>
<gene>
    <name evidence="3" type="ORF">S12H4_25623</name>
</gene>
<dbReference type="SUPFAM" id="SSF49899">
    <property type="entry name" value="Concanavalin A-like lectins/glucanases"/>
    <property type="match status" value="1"/>
</dbReference>
<protein>
    <recommendedName>
        <fullName evidence="2">GH16 domain-containing protein</fullName>
    </recommendedName>
</protein>
<evidence type="ECO:0000259" key="2">
    <source>
        <dbReference type="Pfam" id="PF00722"/>
    </source>
</evidence>
<dbReference type="EMBL" id="BARW01014457">
    <property type="protein sequence ID" value="GAI75953.1"/>
    <property type="molecule type" value="Genomic_DNA"/>
</dbReference>
<feature type="domain" description="GH16" evidence="2">
    <location>
        <begin position="82"/>
        <end position="207"/>
    </location>
</feature>
<dbReference type="GO" id="GO:0004553">
    <property type="term" value="F:hydrolase activity, hydrolyzing O-glycosyl compounds"/>
    <property type="evidence" value="ECO:0007669"/>
    <property type="project" value="InterPro"/>
</dbReference>
<reference evidence="3" key="1">
    <citation type="journal article" date="2014" name="Front. Microbiol.">
        <title>High frequency of phylogenetically diverse reductive dehalogenase-homologous genes in deep subseafloor sedimentary metagenomes.</title>
        <authorList>
            <person name="Kawai M."/>
            <person name="Futagami T."/>
            <person name="Toyoda A."/>
            <person name="Takaki Y."/>
            <person name="Nishi S."/>
            <person name="Hori S."/>
            <person name="Arai W."/>
            <person name="Tsubouchi T."/>
            <person name="Morono Y."/>
            <person name="Uchiyama I."/>
            <person name="Ito T."/>
            <person name="Fujiyama A."/>
            <person name="Inagaki F."/>
            <person name="Takami H."/>
        </authorList>
    </citation>
    <scope>NUCLEOTIDE SEQUENCE</scope>
    <source>
        <strain evidence="3">Expedition CK06-06</strain>
    </source>
</reference>
<dbReference type="AlphaFoldDB" id="X1R5Z4"/>
<dbReference type="Pfam" id="PF00722">
    <property type="entry name" value="Glyco_hydro_16"/>
    <property type="match status" value="1"/>
</dbReference>
<dbReference type="InterPro" id="IPR013320">
    <property type="entry name" value="ConA-like_dom_sf"/>
</dbReference>
<proteinExistence type="predicted"/>
<accession>X1R5Z4</accession>
<comment type="caution">
    <text evidence="3">The sequence shown here is derived from an EMBL/GenBank/DDBJ whole genome shotgun (WGS) entry which is preliminary data.</text>
</comment>
<evidence type="ECO:0000313" key="3">
    <source>
        <dbReference type="EMBL" id="GAI75953.1"/>
    </source>
</evidence>
<dbReference type="CDD" id="cd00413">
    <property type="entry name" value="Glyco_hydrolase_16"/>
    <property type="match status" value="1"/>
</dbReference>
<name>X1R5Z4_9ZZZZ</name>